<dbReference type="EMBL" id="QFQP01000008">
    <property type="protein sequence ID" value="PZR13865.1"/>
    <property type="molecule type" value="Genomic_DNA"/>
</dbReference>
<sequence length="162" mass="17588">MDARTRAVTRLGLAAALGLVACTPNAASPALDALTARRAANARVLEEAKGARALRNLDRDAISAFLADAGTREPLIEALASSCRARVAAQKPVREAIERSEALAATCSRTECAEPIEQLYESTVQLKEALRALERDTKDPCAADFARNFDAYIERIRAHRRR</sequence>
<feature type="signal peptide" evidence="1">
    <location>
        <begin position="1"/>
        <end position="26"/>
    </location>
</feature>
<keyword evidence="1" id="KW-0732">Signal</keyword>
<dbReference type="PROSITE" id="PS51257">
    <property type="entry name" value="PROKAR_LIPOPROTEIN"/>
    <property type="match status" value="1"/>
</dbReference>
<comment type="caution">
    <text evidence="2">The sequence shown here is derived from an EMBL/GenBank/DDBJ whole genome shotgun (WGS) entry which is preliminary data.</text>
</comment>
<evidence type="ECO:0000313" key="3">
    <source>
        <dbReference type="Proteomes" id="UP000249061"/>
    </source>
</evidence>
<reference evidence="2 3" key="1">
    <citation type="submission" date="2017-08" db="EMBL/GenBank/DDBJ databases">
        <title>Infants hospitalized years apart are colonized by the same room-sourced microbial strains.</title>
        <authorList>
            <person name="Brooks B."/>
            <person name="Olm M.R."/>
            <person name="Firek B.A."/>
            <person name="Baker R."/>
            <person name="Thomas B.C."/>
            <person name="Morowitz M.J."/>
            <person name="Banfield J.F."/>
        </authorList>
    </citation>
    <scope>NUCLEOTIDE SEQUENCE [LARGE SCALE GENOMIC DNA]</scope>
    <source>
        <strain evidence="2">S2_003_000_R2_14</strain>
    </source>
</reference>
<evidence type="ECO:0008006" key="4">
    <source>
        <dbReference type="Google" id="ProtNLM"/>
    </source>
</evidence>
<proteinExistence type="predicted"/>
<feature type="chain" id="PRO_5015968168" description="Lipoprotein" evidence="1">
    <location>
        <begin position="27"/>
        <end position="162"/>
    </location>
</feature>
<name>A0A2W5TR96_9BACT</name>
<accession>A0A2W5TR96</accession>
<evidence type="ECO:0000256" key="1">
    <source>
        <dbReference type="SAM" id="SignalP"/>
    </source>
</evidence>
<gene>
    <name evidence="2" type="ORF">DI536_11070</name>
</gene>
<dbReference type="AlphaFoldDB" id="A0A2W5TR96"/>
<evidence type="ECO:0000313" key="2">
    <source>
        <dbReference type="EMBL" id="PZR13865.1"/>
    </source>
</evidence>
<organism evidence="2 3">
    <name type="scientific">Archangium gephyra</name>
    <dbReference type="NCBI Taxonomy" id="48"/>
    <lineage>
        <taxon>Bacteria</taxon>
        <taxon>Pseudomonadati</taxon>
        <taxon>Myxococcota</taxon>
        <taxon>Myxococcia</taxon>
        <taxon>Myxococcales</taxon>
        <taxon>Cystobacterineae</taxon>
        <taxon>Archangiaceae</taxon>
        <taxon>Archangium</taxon>
    </lineage>
</organism>
<protein>
    <recommendedName>
        <fullName evidence="4">Lipoprotein</fullName>
    </recommendedName>
</protein>
<dbReference type="Proteomes" id="UP000249061">
    <property type="component" value="Unassembled WGS sequence"/>
</dbReference>